<reference evidence="1 2" key="1">
    <citation type="journal article" date="2020" name="Cell">
        <title>Large-Scale Comparative Analyses of Tick Genomes Elucidate Their Genetic Diversity and Vector Capacities.</title>
        <authorList>
            <consortium name="Tick Genome and Microbiome Consortium (TIGMIC)"/>
            <person name="Jia N."/>
            <person name="Wang J."/>
            <person name="Shi W."/>
            <person name="Du L."/>
            <person name="Sun Y."/>
            <person name="Zhan W."/>
            <person name="Jiang J.F."/>
            <person name="Wang Q."/>
            <person name="Zhang B."/>
            <person name="Ji P."/>
            <person name="Bell-Sakyi L."/>
            <person name="Cui X.M."/>
            <person name="Yuan T.T."/>
            <person name="Jiang B.G."/>
            <person name="Yang W.F."/>
            <person name="Lam T.T."/>
            <person name="Chang Q.C."/>
            <person name="Ding S.J."/>
            <person name="Wang X.J."/>
            <person name="Zhu J.G."/>
            <person name="Ruan X.D."/>
            <person name="Zhao L."/>
            <person name="Wei J.T."/>
            <person name="Ye R.Z."/>
            <person name="Que T.C."/>
            <person name="Du C.H."/>
            <person name="Zhou Y.H."/>
            <person name="Cheng J.X."/>
            <person name="Dai P.F."/>
            <person name="Guo W.B."/>
            <person name="Han X.H."/>
            <person name="Huang E.J."/>
            <person name="Li L.F."/>
            <person name="Wei W."/>
            <person name="Gao Y.C."/>
            <person name="Liu J.Z."/>
            <person name="Shao H.Z."/>
            <person name="Wang X."/>
            <person name="Wang C.C."/>
            <person name="Yang T.C."/>
            <person name="Huo Q.B."/>
            <person name="Li W."/>
            <person name="Chen H.Y."/>
            <person name="Chen S.E."/>
            <person name="Zhou L.G."/>
            <person name="Ni X.B."/>
            <person name="Tian J.H."/>
            <person name="Sheng Y."/>
            <person name="Liu T."/>
            <person name="Pan Y.S."/>
            <person name="Xia L.Y."/>
            <person name="Li J."/>
            <person name="Zhao F."/>
            <person name="Cao W.C."/>
        </authorList>
    </citation>
    <scope>NUCLEOTIDE SEQUENCE [LARGE SCALE GENOMIC DNA]</scope>
    <source>
        <strain evidence="1">Iper-2018</strain>
    </source>
</reference>
<dbReference type="Proteomes" id="UP000805193">
    <property type="component" value="Unassembled WGS sequence"/>
</dbReference>
<evidence type="ECO:0000313" key="1">
    <source>
        <dbReference type="EMBL" id="KAG0427727.1"/>
    </source>
</evidence>
<evidence type="ECO:0000313" key="2">
    <source>
        <dbReference type="Proteomes" id="UP000805193"/>
    </source>
</evidence>
<organism evidence="1 2">
    <name type="scientific">Ixodes persulcatus</name>
    <name type="common">Taiga tick</name>
    <dbReference type="NCBI Taxonomy" id="34615"/>
    <lineage>
        <taxon>Eukaryota</taxon>
        <taxon>Metazoa</taxon>
        <taxon>Ecdysozoa</taxon>
        <taxon>Arthropoda</taxon>
        <taxon>Chelicerata</taxon>
        <taxon>Arachnida</taxon>
        <taxon>Acari</taxon>
        <taxon>Parasitiformes</taxon>
        <taxon>Ixodida</taxon>
        <taxon>Ixodoidea</taxon>
        <taxon>Ixodidae</taxon>
        <taxon>Ixodinae</taxon>
        <taxon>Ixodes</taxon>
    </lineage>
</organism>
<name>A0AC60Q433_IXOPE</name>
<comment type="caution">
    <text evidence="1">The sequence shown here is derived from an EMBL/GenBank/DDBJ whole genome shotgun (WGS) entry which is preliminary data.</text>
</comment>
<gene>
    <name evidence="1" type="ORF">HPB47_025252</name>
</gene>
<accession>A0AC60Q433</accession>
<feature type="non-terminal residue" evidence="1">
    <location>
        <position position="1"/>
    </location>
</feature>
<feature type="non-terminal residue" evidence="1">
    <location>
        <position position="79"/>
    </location>
</feature>
<proteinExistence type="predicted"/>
<keyword evidence="2" id="KW-1185">Reference proteome</keyword>
<dbReference type="EMBL" id="JABSTQ010009598">
    <property type="protein sequence ID" value="KAG0427727.1"/>
    <property type="molecule type" value="Genomic_DNA"/>
</dbReference>
<sequence>KVRDNTREDSAAQWISMERLKTKRTTRRPQNTRLINEASALLQNQDSTISQITTVAERLRANNDELRRLNEEFEGHIPD</sequence>
<protein>
    <submittedName>
        <fullName evidence="1">Uncharacterized protein</fullName>
    </submittedName>
</protein>